<dbReference type="OrthoDB" id="3525185at2759"/>
<evidence type="ECO:0000313" key="1">
    <source>
        <dbReference type="EMBL" id="OQO01103.1"/>
    </source>
</evidence>
<proteinExistence type="predicted"/>
<name>A0A1V8SPN1_9PEZI</name>
<comment type="caution">
    <text evidence="1">The sequence shown here is derived from an EMBL/GenBank/DDBJ whole genome shotgun (WGS) entry which is preliminary data.</text>
</comment>
<evidence type="ECO:0000313" key="2">
    <source>
        <dbReference type="Proteomes" id="UP000192596"/>
    </source>
</evidence>
<keyword evidence="2" id="KW-1185">Reference proteome</keyword>
<organism evidence="1 2">
    <name type="scientific">Cryoendolithus antarcticus</name>
    <dbReference type="NCBI Taxonomy" id="1507870"/>
    <lineage>
        <taxon>Eukaryota</taxon>
        <taxon>Fungi</taxon>
        <taxon>Dikarya</taxon>
        <taxon>Ascomycota</taxon>
        <taxon>Pezizomycotina</taxon>
        <taxon>Dothideomycetes</taxon>
        <taxon>Dothideomycetidae</taxon>
        <taxon>Cladosporiales</taxon>
        <taxon>Cladosporiaceae</taxon>
        <taxon>Cryoendolithus</taxon>
    </lineage>
</organism>
<reference evidence="2" key="1">
    <citation type="submission" date="2017-03" db="EMBL/GenBank/DDBJ databases">
        <title>Genomes of endolithic fungi from Antarctica.</title>
        <authorList>
            <person name="Coleine C."/>
            <person name="Masonjones S."/>
            <person name="Stajich J.E."/>
        </authorList>
    </citation>
    <scope>NUCLEOTIDE SEQUENCE [LARGE SCALE GENOMIC DNA]</scope>
    <source>
        <strain evidence="2">CCFEE 5527</strain>
    </source>
</reference>
<sequence length="283" mass="31201">MQQRQSVMASDIWRTARLPPEQGCINPRDSLLDTMMNIPELLQRHDLLKQRCNLVSNGLGDQDRSSLLDDGECLLRDCSTTVEALRGWEMRTLEHLVASASHDVDPPTTLRQICKDYGYGFFHTVMYYWTGSILLKGQMWFTFALLSRLRLTAELSEHPKPSLPPNIDPREDAENIAANIMHYFESEAGLWGAQIAAFPLGAALHFFIVTEGSSSPSKQRLIATVGESSKAAYTLAFLASAAAETVPPDIRGDAADGKTHAGMASRWFSGESKAVTEVSSEAP</sequence>
<accession>A0A1V8SPN1</accession>
<dbReference type="STRING" id="1507870.A0A1V8SPN1"/>
<dbReference type="AlphaFoldDB" id="A0A1V8SPN1"/>
<protein>
    <recommendedName>
        <fullName evidence="3">Transcription factor domain-containing protein</fullName>
    </recommendedName>
</protein>
<gene>
    <name evidence="1" type="ORF">B0A48_13346</name>
</gene>
<evidence type="ECO:0008006" key="3">
    <source>
        <dbReference type="Google" id="ProtNLM"/>
    </source>
</evidence>
<dbReference type="Proteomes" id="UP000192596">
    <property type="component" value="Unassembled WGS sequence"/>
</dbReference>
<dbReference type="InParanoid" id="A0A1V8SPN1"/>
<dbReference type="EMBL" id="NAJO01000032">
    <property type="protein sequence ID" value="OQO01103.1"/>
    <property type="molecule type" value="Genomic_DNA"/>
</dbReference>